<dbReference type="RefSeq" id="WP_154725395.1">
    <property type="nucleotide sequence ID" value="NZ_UXHF01000005.1"/>
</dbReference>
<dbReference type="CDD" id="cd09143">
    <property type="entry name" value="PLDc_vPLD1_2_like_bac_2"/>
    <property type="match status" value="1"/>
</dbReference>
<evidence type="ECO:0000256" key="5">
    <source>
        <dbReference type="ARBA" id="ARBA00022525"/>
    </source>
</evidence>
<gene>
    <name evidence="12" type="primary">clsB</name>
    <name evidence="12" type="ORF">BREV_BREV_00366</name>
</gene>
<feature type="domain" description="PLD phosphodiesterase" evidence="11">
    <location>
        <begin position="135"/>
        <end position="162"/>
    </location>
</feature>
<dbReference type="InterPro" id="IPR001736">
    <property type="entry name" value="PLipase_D/transphosphatidylase"/>
</dbReference>
<organism evidence="12 13">
    <name type="scientific">Brevundimonas mediterranea</name>
    <dbReference type="NCBI Taxonomy" id="74329"/>
    <lineage>
        <taxon>Bacteria</taxon>
        <taxon>Pseudomonadati</taxon>
        <taxon>Pseudomonadota</taxon>
        <taxon>Alphaproteobacteria</taxon>
        <taxon>Caulobacterales</taxon>
        <taxon>Caulobacteraceae</taxon>
        <taxon>Brevundimonas</taxon>
    </lineage>
</organism>
<proteinExistence type="predicted"/>
<keyword evidence="6" id="KW-0677">Repeat</keyword>
<protein>
    <recommendedName>
        <fullName evidence="4">Phospholipase D</fullName>
    </recommendedName>
    <alternativeName>
        <fullName evidence="9">Choline phosphatase</fullName>
    </alternativeName>
</protein>
<comment type="catalytic activity">
    <reaction evidence="1">
        <text>a 1,2-diacyl-sn-glycero-3-phosphocholine + H2O = a 1,2-diacyl-sn-glycero-3-phosphate + choline + H(+)</text>
        <dbReference type="Rhea" id="RHEA:14445"/>
        <dbReference type="ChEBI" id="CHEBI:15354"/>
        <dbReference type="ChEBI" id="CHEBI:15377"/>
        <dbReference type="ChEBI" id="CHEBI:15378"/>
        <dbReference type="ChEBI" id="CHEBI:57643"/>
        <dbReference type="ChEBI" id="CHEBI:58608"/>
        <dbReference type="EC" id="3.1.4.4"/>
    </reaction>
</comment>
<dbReference type="EMBL" id="UXHF01000005">
    <property type="protein sequence ID" value="VDC51108.1"/>
    <property type="molecule type" value="Genomic_DNA"/>
</dbReference>
<comment type="subcellular location">
    <subcellularLocation>
        <location evidence="3">Secreted</location>
    </subcellularLocation>
</comment>
<dbReference type="PROSITE" id="PS50035">
    <property type="entry name" value="PLD"/>
    <property type="match status" value="2"/>
</dbReference>
<evidence type="ECO:0000256" key="9">
    <source>
        <dbReference type="ARBA" id="ARBA00029594"/>
    </source>
</evidence>
<dbReference type="PANTHER" id="PTHR18896:SF76">
    <property type="entry name" value="PHOSPHOLIPASE"/>
    <property type="match status" value="1"/>
</dbReference>
<evidence type="ECO:0000256" key="7">
    <source>
        <dbReference type="ARBA" id="ARBA00022801"/>
    </source>
</evidence>
<evidence type="ECO:0000256" key="8">
    <source>
        <dbReference type="ARBA" id="ARBA00023098"/>
    </source>
</evidence>
<sequence length="492" mass="55165">MTQDGDSYDGSLLTPGAGVWRSEIAHRFSILMENETYFDALSSALQKAERSIVVLGWQFDPRTHLDPETRPGERQHEIGHQLRMLVKRKPDLDVRLLIWKSPLLIAASQGFYPHRAQRWFRRRMVEFRMDAPGPIGACHHQKVIVIDDRVAFCGGGDISTDRWDSVEHLDGDPRRALPNGVICKARHEVMCVMDGPAARALGDLARERWFKATWERTVPDEVESDPWPDGVPVQMTEAPVGIARTEPKWSGRHEVRENEALHLEAIRRAKRLIYFENQYFTSPIIAAALAERLAEVDGPEVVVVSTGKSPSWFDSMTMDTARAEVLYRLEQADKYNRFFAFAPLTAEGDRIIVHAKVSIIDDRLLRIGSSNLNNRSMGLDTECDVAVEPTDAAGRAVIVHHRHRTIGHWIGVPAQDFAAVEGVLGSTGAAISSFGSDRLKSLGSDPPTRIQRIFAEWQLGDPTSSTDAWRPWKRLNRSHRTRPASEGGQAPG</sequence>
<comment type="function">
    <text evidence="2">Could be a virulence factor.</text>
</comment>
<evidence type="ECO:0000256" key="6">
    <source>
        <dbReference type="ARBA" id="ARBA00022737"/>
    </source>
</evidence>
<evidence type="ECO:0000256" key="10">
    <source>
        <dbReference type="SAM" id="MobiDB-lite"/>
    </source>
</evidence>
<keyword evidence="8" id="KW-0443">Lipid metabolism</keyword>
<dbReference type="GO" id="GO:0009395">
    <property type="term" value="P:phospholipid catabolic process"/>
    <property type="evidence" value="ECO:0007669"/>
    <property type="project" value="TreeGrafter"/>
</dbReference>
<dbReference type="AlphaFoldDB" id="A0A7Z9C7S0"/>
<keyword evidence="7" id="KW-0378">Hydrolase</keyword>
<dbReference type="Proteomes" id="UP000289220">
    <property type="component" value="Unassembled WGS sequence"/>
</dbReference>
<feature type="region of interest" description="Disordered" evidence="10">
    <location>
        <begin position="461"/>
        <end position="492"/>
    </location>
</feature>
<dbReference type="GO" id="GO:0004630">
    <property type="term" value="F:phospholipase D activity"/>
    <property type="evidence" value="ECO:0007669"/>
    <property type="project" value="UniProtKB-EC"/>
</dbReference>
<feature type="compositionally biased region" description="Basic residues" evidence="10">
    <location>
        <begin position="471"/>
        <end position="482"/>
    </location>
</feature>
<reference evidence="12 13" key="1">
    <citation type="submission" date="2018-11" db="EMBL/GenBank/DDBJ databases">
        <authorList>
            <person name="Peiro R."/>
            <person name="Begona"/>
            <person name="Cbmso G."/>
            <person name="Lopez M."/>
            <person name="Gonzalez S."/>
            <person name="Sacristan E."/>
            <person name="Castillo E."/>
        </authorList>
    </citation>
    <scope>NUCLEOTIDE SEQUENCE [LARGE SCALE GENOMIC DNA]</scope>
    <source>
        <strain evidence="12">Brev_genome</strain>
    </source>
</reference>
<evidence type="ECO:0000313" key="12">
    <source>
        <dbReference type="EMBL" id="VDC51108.1"/>
    </source>
</evidence>
<evidence type="ECO:0000256" key="3">
    <source>
        <dbReference type="ARBA" id="ARBA00004613"/>
    </source>
</evidence>
<evidence type="ECO:0000256" key="1">
    <source>
        <dbReference type="ARBA" id="ARBA00000798"/>
    </source>
</evidence>
<evidence type="ECO:0000256" key="4">
    <source>
        <dbReference type="ARBA" id="ARBA00018392"/>
    </source>
</evidence>
<dbReference type="PANTHER" id="PTHR18896">
    <property type="entry name" value="PHOSPHOLIPASE D"/>
    <property type="match status" value="1"/>
</dbReference>
<dbReference type="SMART" id="SM00155">
    <property type="entry name" value="PLDc"/>
    <property type="match status" value="2"/>
</dbReference>
<dbReference type="Pfam" id="PF13091">
    <property type="entry name" value="PLDc_2"/>
    <property type="match status" value="1"/>
</dbReference>
<evidence type="ECO:0000256" key="2">
    <source>
        <dbReference type="ARBA" id="ARBA00003145"/>
    </source>
</evidence>
<dbReference type="CDD" id="cd09140">
    <property type="entry name" value="PLDc_vPLD1_2_like_bac_1"/>
    <property type="match status" value="1"/>
</dbReference>
<evidence type="ECO:0000313" key="13">
    <source>
        <dbReference type="Proteomes" id="UP000289220"/>
    </source>
</evidence>
<feature type="domain" description="PLD phosphodiesterase" evidence="11">
    <location>
        <begin position="349"/>
        <end position="376"/>
    </location>
</feature>
<dbReference type="Gene3D" id="3.30.870.10">
    <property type="entry name" value="Endonuclease Chain A"/>
    <property type="match status" value="2"/>
</dbReference>
<dbReference type="SUPFAM" id="SSF56024">
    <property type="entry name" value="Phospholipase D/nuclease"/>
    <property type="match status" value="2"/>
</dbReference>
<dbReference type="GO" id="GO:0005576">
    <property type="term" value="C:extracellular region"/>
    <property type="evidence" value="ECO:0007669"/>
    <property type="project" value="UniProtKB-SubCell"/>
</dbReference>
<accession>A0A7Z9C7S0</accession>
<comment type="caution">
    <text evidence="12">The sequence shown here is derived from an EMBL/GenBank/DDBJ whole genome shotgun (WGS) entry which is preliminary data.</text>
</comment>
<keyword evidence="13" id="KW-1185">Reference proteome</keyword>
<name>A0A7Z9C7S0_9CAUL</name>
<dbReference type="InterPro" id="IPR025202">
    <property type="entry name" value="PLD-like_dom"/>
</dbReference>
<evidence type="ECO:0000259" key="11">
    <source>
        <dbReference type="PROSITE" id="PS50035"/>
    </source>
</evidence>
<keyword evidence="5" id="KW-0964">Secreted</keyword>
<dbReference type="InterPro" id="IPR015679">
    <property type="entry name" value="PLipase_D_fam"/>
</dbReference>